<dbReference type="RefSeq" id="WP_002177303.1">
    <property type="nucleotide sequence ID" value="NZ_MVIT01000061.1"/>
</dbReference>
<keyword evidence="2" id="KW-0949">S-adenosyl-L-methionine</keyword>
<dbReference type="InterPro" id="IPR007197">
    <property type="entry name" value="rSAM"/>
</dbReference>
<evidence type="ECO:0000259" key="7">
    <source>
        <dbReference type="Pfam" id="PF04055"/>
    </source>
</evidence>
<keyword evidence="4" id="KW-0408">Iron</keyword>
<dbReference type="Pfam" id="PF04055">
    <property type="entry name" value="Radical_SAM"/>
    <property type="match status" value="1"/>
</dbReference>
<dbReference type="InterPro" id="IPR058240">
    <property type="entry name" value="rSAM_sf"/>
</dbReference>
<feature type="domain" description="Radical SAM core" evidence="7">
    <location>
        <begin position="119"/>
        <end position="260"/>
    </location>
</feature>
<evidence type="ECO:0000256" key="1">
    <source>
        <dbReference type="ARBA" id="ARBA00001966"/>
    </source>
</evidence>
<proteinExistence type="inferred from homology"/>
<keyword evidence="3" id="KW-0479">Metal-binding</keyword>
<dbReference type="Gene3D" id="3.20.20.70">
    <property type="entry name" value="Aldolase class I"/>
    <property type="match status" value="1"/>
</dbReference>
<dbReference type="InterPro" id="IPR013785">
    <property type="entry name" value="Aldolase_TIM"/>
</dbReference>
<evidence type="ECO:0000313" key="9">
    <source>
        <dbReference type="Proteomes" id="UP000191008"/>
    </source>
</evidence>
<dbReference type="InterPro" id="IPR024023">
    <property type="entry name" value="rSAM_paired_HxsB"/>
</dbReference>
<keyword evidence="5" id="KW-0411">Iron-sulfur</keyword>
<comment type="cofactor">
    <cofactor evidence="1">
        <name>[4Fe-4S] cluster</name>
        <dbReference type="ChEBI" id="CHEBI:49883"/>
    </cofactor>
</comment>
<dbReference type="PANTHER" id="PTHR43273:SF3">
    <property type="entry name" value="ANAEROBIC SULFATASE-MATURATING ENZYME HOMOLOG ASLB-RELATED"/>
    <property type="match status" value="1"/>
</dbReference>
<dbReference type="GO" id="GO:0016491">
    <property type="term" value="F:oxidoreductase activity"/>
    <property type="evidence" value="ECO:0007669"/>
    <property type="project" value="InterPro"/>
</dbReference>
<dbReference type="GO" id="GO:0051536">
    <property type="term" value="F:iron-sulfur cluster binding"/>
    <property type="evidence" value="ECO:0007669"/>
    <property type="project" value="UniProtKB-KW"/>
</dbReference>
<dbReference type="EMBL" id="MVIT01000061">
    <property type="protein sequence ID" value="OOV43069.1"/>
    <property type="molecule type" value="Genomic_DNA"/>
</dbReference>
<organism evidence="8 9">
    <name type="scientific">Leptospira kirschneri serovar Pomona</name>
    <dbReference type="NCBI Taxonomy" id="561005"/>
    <lineage>
        <taxon>Bacteria</taxon>
        <taxon>Pseudomonadati</taxon>
        <taxon>Spirochaetota</taxon>
        <taxon>Spirochaetia</taxon>
        <taxon>Leptospirales</taxon>
        <taxon>Leptospiraceae</taxon>
        <taxon>Leptospira</taxon>
    </lineage>
</organism>
<comment type="caution">
    <text evidence="8">The sequence shown here is derived from an EMBL/GenBank/DDBJ whole genome shotgun (WGS) entry which is preliminary data.</text>
</comment>
<dbReference type="SFLD" id="SFLDG01384">
    <property type="entry name" value="thioether_bond_formation_requi"/>
    <property type="match status" value="1"/>
</dbReference>
<comment type="similarity">
    <text evidence="6">Belongs to the radical SAM superfamily. Anaerobic sulfatase-maturating enzyme family.</text>
</comment>
<evidence type="ECO:0000256" key="4">
    <source>
        <dbReference type="ARBA" id="ARBA00023004"/>
    </source>
</evidence>
<dbReference type="CDD" id="cd01335">
    <property type="entry name" value="Radical_SAM"/>
    <property type="match status" value="1"/>
</dbReference>
<evidence type="ECO:0000256" key="6">
    <source>
        <dbReference type="ARBA" id="ARBA00023601"/>
    </source>
</evidence>
<dbReference type="GO" id="GO:0046872">
    <property type="term" value="F:metal ion binding"/>
    <property type="evidence" value="ECO:0007669"/>
    <property type="project" value="UniProtKB-KW"/>
</dbReference>
<dbReference type="SFLD" id="SFLDS00029">
    <property type="entry name" value="Radical_SAM"/>
    <property type="match status" value="1"/>
</dbReference>
<accession>A0A1T1DQD8</accession>
<dbReference type="InterPro" id="IPR023867">
    <property type="entry name" value="Sulphatase_maturase_rSAM"/>
</dbReference>
<evidence type="ECO:0000313" key="8">
    <source>
        <dbReference type="EMBL" id="OOV43069.1"/>
    </source>
</evidence>
<name>A0A1T1DQD8_9LEPT</name>
<sequence>MFEAKAEDRSRKFKEFEFYDQNKLSSFFLLPFRFHRLNSEKEIIVNEVGDSLILQKGTVEKIVKKQIDKQRDERLYTELITNFFISEVPVDPLIDVLATRYRTKKSFLDDFTSLHIFVVSLRCEHTCQYCQVSRVTQDKDQFDMSFKHIDKAIEHMLNSPSRNITMEFQGGEALLAFDKVKYAIEKTKSISKSIEKNIRYVICTNLALLNDAVLEFCKENKILISTSIDGPGFLHNANRRRPEGNSYELAIKGIDKCRMVLGFDSVSALMTTTVNSLQYPTEIVDEYFNLGFKGLFLRPISPYGFALKNEKRNSYNTSEFINFYKKALNHIIDYNLKGHSFKEDYATIILKKILTPFPVGYVDLNSPAGAITNVIVYNYDGNVYASDEGRMLAEMKDLTFKVGHLDVNTYQELFYGENVQRISRYSVNESLPGCSECAFQSYCGADPVHNHATQGDMVGFRPTNTFCIRNMAIITHIFELMESRPEVKEIFESWVTDN</sequence>
<dbReference type="NCBIfam" id="TIGR03978">
    <property type="entry name" value="rSAM_paired_1"/>
    <property type="match status" value="1"/>
</dbReference>
<evidence type="ECO:0000256" key="5">
    <source>
        <dbReference type="ARBA" id="ARBA00023014"/>
    </source>
</evidence>
<dbReference type="SUPFAM" id="SSF102114">
    <property type="entry name" value="Radical SAM enzymes"/>
    <property type="match status" value="1"/>
</dbReference>
<dbReference type="Proteomes" id="UP000191008">
    <property type="component" value="Unassembled WGS sequence"/>
</dbReference>
<reference evidence="8 9" key="1">
    <citation type="submission" date="2017-02" db="EMBL/GenBank/DDBJ databases">
        <title>Comparative genomic analysis of Brazilian Leptospira kirschneri strains of different serogroups.</title>
        <authorList>
            <person name="Moreno L.Z."/>
            <person name="Miraglia F."/>
            <person name="Kremer F.S."/>
            <person name="Eslabao M.R."/>
            <person name="Lilenbaum W."/>
            <person name="Dellagostin O.A."/>
            <person name="Moreno A.M."/>
        </authorList>
    </citation>
    <scope>NUCLEOTIDE SEQUENCE [LARGE SCALE GENOMIC DNA]</scope>
    <source>
        <strain evidence="8 9">M110/06</strain>
    </source>
</reference>
<dbReference type="PANTHER" id="PTHR43273">
    <property type="entry name" value="ANAEROBIC SULFATASE-MATURATING ENZYME HOMOLOG ASLB-RELATED"/>
    <property type="match status" value="1"/>
</dbReference>
<dbReference type="SFLD" id="SFLDG01067">
    <property type="entry name" value="SPASM/twitch_domain_containing"/>
    <property type="match status" value="1"/>
</dbReference>
<dbReference type="SFLD" id="SFLDG01386">
    <property type="entry name" value="main_SPASM_domain-containing"/>
    <property type="match status" value="1"/>
</dbReference>
<evidence type="ECO:0000256" key="2">
    <source>
        <dbReference type="ARBA" id="ARBA00022691"/>
    </source>
</evidence>
<dbReference type="AlphaFoldDB" id="A0A1T1DQD8"/>
<protein>
    <submittedName>
        <fullName evidence="8">His-Xaa-Ser system radical SAM maturase HxsB</fullName>
    </submittedName>
</protein>
<gene>
    <name evidence="8" type="ORF">B1J93_08830</name>
</gene>
<evidence type="ECO:0000256" key="3">
    <source>
        <dbReference type="ARBA" id="ARBA00022723"/>
    </source>
</evidence>